<dbReference type="Pfam" id="PF01757">
    <property type="entry name" value="Acyl_transf_3"/>
    <property type="match status" value="1"/>
</dbReference>
<feature type="transmembrane region" description="Helical" evidence="1">
    <location>
        <begin position="129"/>
        <end position="147"/>
    </location>
</feature>
<gene>
    <name evidence="3" type="ORF">V8G58_12235</name>
</gene>
<feature type="transmembrane region" description="Helical" evidence="1">
    <location>
        <begin position="12"/>
        <end position="29"/>
    </location>
</feature>
<evidence type="ECO:0000313" key="4">
    <source>
        <dbReference type="Proteomes" id="UP001610100"/>
    </source>
</evidence>
<reference evidence="3 4" key="1">
    <citation type="submission" date="2024-02" db="EMBL/GenBank/DDBJ databases">
        <title>A Gaetbulibacter species isolated from tidal flats and genomic insights of their niches.</title>
        <authorList>
            <person name="Ye Y."/>
        </authorList>
    </citation>
    <scope>NUCLEOTIDE SEQUENCE [LARGE SCALE GENOMIC DNA]</scope>
    <source>
        <strain evidence="3 4">KYW382</strain>
    </source>
</reference>
<feature type="domain" description="Acyltransferase 3" evidence="2">
    <location>
        <begin position="69"/>
        <end position="262"/>
    </location>
</feature>
<protein>
    <submittedName>
        <fullName evidence="3">Acyltransferase family protein</fullName>
    </submittedName>
</protein>
<feature type="transmembrane region" description="Helical" evidence="1">
    <location>
        <begin position="185"/>
        <end position="205"/>
    </location>
</feature>
<feature type="transmembrane region" description="Helical" evidence="1">
    <location>
        <begin position="72"/>
        <end position="96"/>
    </location>
</feature>
<keyword evidence="1" id="KW-1133">Transmembrane helix</keyword>
<accession>A0ABW7N0W9</accession>
<keyword evidence="1" id="KW-0812">Transmembrane</keyword>
<feature type="transmembrane region" description="Helical" evidence="1">
    <location>
        <begin position="217"/>
        <end position="236"/>
    </location>
</feature>
<dbReference type="InterPro" id="IPR002656">
    <property type="entry name" value="Acyl_transf_3_dom"/>
</dbReference>
<organism evidence="3 4">
    <name type="scientific">Gaetbulibacter aestuarii</name>
    <dbReference type="NCBI Taxonomy" id="1502358"/>
    <lineage>
        <taxon>Bacteria</taxon>
        <taxon>Pseudomonadati</taxon>
        <taxon>Bacteroidota</taxon>
        <taxon>Flavobacteriia</taxon>
        <taxon>Flavobacteriales</taxon>
        <taxon>Flavobacteriaceae</taxon>
        <taxon>Gaetbulibacter</taxon>
    </lineage>
</organism>
<proteinExistence type="predicted"/>
<keyword evidence="1" id="KW-0472">Membrane</keyword>
<sequence length="305" mass="35445">MIHKTNKKIPWIDVIKGLGILSVVIGHVFTGEVRHIMFIFHMPLFFFMRLSPVDLLDFMNYVTKALYGGTKLYGALGVFWFITCLFLIQQIMNFLIIKLKTKILTLIISFLLVFSYFNMIYFPEFSLPWNAHVVLASAPIFYLGFLFKNFKLEINNYAILVMGLIVIVFSYFYPANFYDMKFTNYGITLITLLSSLILILNLKIISTKLSNDKGSKIIFSELGKASMVVMYLHQPIQFLTSSYIADNPFFRVFFAIILSYVIYRLFLSFKISRLLFLGSYQDFKNISKMVFDKNKIINIGNKDIV</sequence>
<evidence type="ECO:0000313" key="3">
    <source>
        <dbReference type="EMBL" id="MFH6772702.1"/>
    </source>
</evidence>
<keyword evidence="3" id="KW-0012">Acyltransferase</keyword>
<evidence type="ECO:0000259" key="2">
    <source>
        <dbReference type="Pfam" id="PF01757"/>
    </source>
</evidence>
<feature type="transmembrane region" description="Helical" evidence="1">
    <location>
        <begin position="103"/>
        <end position="123"/>
    </location>
</feature>
<feature type="transmembrane region" description="Helical" evidence="1">
    <location>
        <begin position="248"/>
        <end position="267"/>
    </location>
</feature>
<dbReference type="GO" id="GO:0016746">
    <property type="term" value="F:acyltransferase activity"/>
    <property type="evidence" value="ECO:0007669"/>
    <property type="project" value="UniProtKB-KW"/>
</dbReference>
<name>A0ABW7N0W9_9FLAO</name>
<feature type="transmembrane region" description="Helical" evidence="1">
    <location>
        <begin position="154"/>
        <end position="173"/>
    </location>
</feature>
<evidence type="ECO:0000256" key="1">
    <source>
        <dbReference type="SAM" id="Phobius"/>
    </source>
</evidence>
<dbReference type="RefSeq" id="WP_344741859.1">
    <property type="nucleotide sequence ID" value="NZ_BAABAY010000006.1"/>
</dbReference>
<keyword evidence="4" id="KW-1185">Reference proteome</keyword>
<dbReference type="Proteomes" id="UP001610100">
    <property type="component" value="Unassembled WGS sequence"/>
</dbReference>
<comment type="caution">
    <text evidence="3">The sequence shown here is derived from an EMBL/GenBank/DDBJ whole genome shotgun (WGS) entry which is preliminary data.</text>
</comment>
<dbReference type="EMBL" id="JBAWKB010000004">
    <property type="protein sequence ID" value="MFH6772702.1"/>
    <property type="molecule type" value="Genomic_DNA"/>
</dbReference>
<keyword evidence="3" id="KW-0808">Transferase</keyword>